<dbReference type="Proteomes" id="UP000270924">
    <property type="component" value="Unassembled WGS sequence"/>
</dbReference>
<evidence type="ECO:0000313" key="2">
    <source>
        <dbReference type="Proteomes" id="UP000270924"/>
    </source>
</evidence>
<dbReference type="OrthoDB" id="10579056at2759"/>
<accession>A0A3P7G0I7</accession>
<protein>
    <submittedName>
        <fullName evidence="1">Uncharacterized protein</fullName>
    </submittedName>
</protein>
<dbReference type="EMBL" id="UYWW01006734">
    <property type="protein sequence ID" value="VDM14895.1"/>
    <property type="molecule type" value="Genomic_DNA"/>
</dbReference>
<organism evidence="1 2">
    <name type="scientific">Wuchereria bancrofti</name>
    <dbReference type="NCBI Taxonomy" id="6293"/>
    <lineage>
        <taxon>Eukaryota</taxon>
        <taxon>Metazoa</taxon>
        <taxon>Ecdysozoa</taxon>
        <taxon>Nematoda</taxon>
        <taxon>Chromadorea</taxon>
        <taxon>Rhabditida</taxon>
        <taxon>Spirurina</taxon>
        <taxon>Spiruromorpha</taxon>
        <taxon>Filarioidea</taxon>
        <taxon>Onchocercidae</taxon>
        <taxon>Wuchereria</taxon>
    </lineage>
</organism>
<keyword evidence="2" id="KW-1185">Reference proteome</keyword>
<sequence>MQYSLAICAITLVLLAAGVCSVILLMGKRKDSRQYSSVKSDSAATTIEKQPASERDSGVLTETTQVYVHDSNCGILLYGLIAGLLDLVVEDSLIKSIENYNNFDKYASSRRVYSFKEAFHILQFRNLKEIQLHFE</sequence>
<gene>
    <name evidence="1" type="ORF">WBA_LOCUS8281</name>
</gene>
<proteinExistence type="predicted"/>
<reference evidence="1 2" key="1">
    <citation type="submission" date="2018-11" db="EMBL/GenBank/DDBJ databases">
        <authorList>
            <consortium name="Pathogen Informatics"/>
        </authorList>
    </citation>
    <scope>NUCLEOTIDE SEQUENCE [LARGE SCALE GENOMIC DNA]</scope>
</reference>
<evidence type="ECO:0000313" key="1">
    <source>
        <dbReference type="EMBL" id="VDM14895.1"/>
    </source>
</evidence>
<name>A0A3P7G0I7_WUCBA</name>
<dbReference type="InParanoid" id="A0A3P7G0I7"/>
<dbReference type="AlphaFoldDB" id="A0A3P7G0I7"/>